<protein>
    <submittedName>
        <fullName evidence="1">Antibiotic resistance protein</fullName>
    </submittedName>
</protein>
<evidence type="ECO:0000313" key="1">
    <source>
        <dbReference type="EMBL" id="RDU60789.1"/>
    </source>
</evidence>
<reference evidence="1 2" key="1">
    <citation type="submission" date="2018-04" db="EMBL/GenBank/DDBJ databases">
        <title>Novel Campyloabacter and Helicobacter Species and Strains.</title>
        <authorList>
            <person name="Mannion A.J."/>
            <person name="Shen Z."/>
            <person name="Fox J.G."/>
        </authorList>
    </citation>
    <scope>NUCLEOTIDE SEQUENCE [LARGE SCALE GENOMIC DNA]</scope>
    <source>
        <strain evidence="1 2">MIT 98-6070</strain>
    </source>
</reference>
<dbReference type="Proteomes" id="UP000256599">
    <property type="component" value="Unassembled WGS sequence"/>
</dbReference>
<dbReference type="PANTHER" id="PTHR34071">
    <property type="entry name" value="5-NITROIMIDAZOLE ANTIBIOTICS RESISTANCE PROTEIN, NIMA-FAMILY-RELATED PROTEIN-RELATED"/>
    <property type="match status" value="1"/>
</dbReference>
<dbReference type="Gene3D" id="2.30.110.10">
    <property type="entry name" value="Electron Transport, Fmn-binding Protein, Chain A"/>
    <property type="match status" value="1"/>
</dbReference>
<evidence type="ECO:0000313" key="2">
    <source>
        <dbReference type="Proteomes" id="UP000256599"/>
    </source>
</evidence>
<dbReference type="InterPro" id="IPR012349">
    <property type="entry name" value="Split_barrel_FMN-bd"/>
</dbReference>
<name>A0A3D8I6K0_9HELI</name>
<gene>
    <name evidence="1" type="ORF">CQA63_02165</name>
</gene>
<dbReference type="PANTHER" id="PTHR34071:SF2">
    <property type="entry name" value="FLAVIN-NUCLEOTIDE-BINDING PROTEIN"/>
    <property type="match status" value="1"/>
</dbReference>
<dbReference type="RefSeq" id="WP_104699082.1">
    <property type="nucleotide sequence ID" value="NZ_FZPP01000002.1"/>
</dbReference>
<comment type="caution">
    <text evidence="1">The sequence shown here is derived from an EMBL/GenBank/DDBJ whole genome shotgun (WGS) entry which is preliminary data.</text>
</comment>
<organism evidence="1 2">
    <name type="scientific">Helicobacter marmotae</name>
    <dbReference type="NCBI Taxonomy" id="152490"/>
    <lineage>
        <taxon>Bacteria</taxon>
        <taxon>Pseudomonadati</taxon>
        <taxon>Campylobacterota</taxon>
        <taxon>Epsilonproteobacteria</taxon>
        <taxon>Campylobacterales</taxon>
        <taxon>Helicobacteraceae</taxon>
        <taxon>Helicobacter</taxon>
    </lineage>
</organism>
<dbReference type="SUPFAM" id="SSF50475">
    <property type="entry name" value="FMN-binding split barrel"/>
    <property type="match status" value="1"/>
</dbReference>
<accession>A0A3D8I6K0</accession>
<dbReference type="Pfam" id="PF12900">
    <property type="entry name" value="Pyridox_ox_2"/>
    <property type="match status" value="1"/>
</dbReference>
<proteinExistence type="predicted"/>
<dbReference type="InterPro" id="IPR024747">
    <property type="entry name" value="Pyridox_Oxase-rel"/>
</dbReference>
<dbReference type="EMBL" id="NXLR01000002">
    <property type="protein sequence ID" value="RDU60789.1"/>
    <property type="molecule type" value="Genomic_DNA"/>
</dbReference>
<keyword evidence="2" id="KW-1185">Reference proteome</keyword>
<sequence length="194" mass="22322">MRRKDFAIDDIAVIEEFLSRIEFGVLAIPDDLAPYAVPISFCFKDSAIYFHGAKAGRKYELLKREPRVSFSASKPYAYIPSSFLNHTMIPTQFFFSIFIEGKFEVVEDLAKKKAMLEALVQKYEHRDISMEAEQFKNHEKGVFAGVLKVESLSAKAKFGQNMSEKDIESICEDLAKRGERLDFETIKLIRNFRV</sequence>
<dbReference type="OrthoDB" id="9794935at2"/>
<dbReference type="AlphaFoldDB" id="A0A3D8I6K0"/>